<sequence length="164" mass="19053">MPSRFFPQVMPAIPPLRFLLSRTLHTGSTASTKPNVSAVLTAYLKQCNEPPWTSYFIKHSDVRNDQFGWSHFNWTLDTGTNYHILRTGCYPYMKYHCTKRPRQDLTLDDRFFRCIKVVNLGLPQLFYGLAAIFLIRHVEYVEMGGGLAPVPIYFLYEEDKGSMY</sequence>
<evidence type="ECO:0000313" key="1">
    <source>
        <dbReference type="EnsemblMetazoa" id="AFAF011500-PA"/>
    </source>
</evidence>
<dbReference type="Proteomes" id="UP000075886">
    <property type="component" value="Unassembled WGS sequence"/>
</dbReference>
<dbReference type="VEuPathDB" id="VectorBase:AFAF011500"/>
<protein>
    <submittedName>
        <fullName evidence="1">Uncharacterized protein</fullName>
    </submittedName>
</protein>
<reference evidence="1" key="2">
    <citation type="submission" date="2020-05" db="UniProtKB">
        <authorList>
            <consortium name="EnsemblMetazoa"/>
        </authorList>
    </citation>
    <scope>IDENTIFICATION</scope>
    <source>
        <strain evidence="1">FAR1</strain>
    </source>
</reference>
<dbReference type="InterPro" id="IPR029245">
    <property type="entry name" value="DUF4528"/>
</dbReference>
<proteinExistence type="predicted"/>
<name>A0A182QJI2_9DIPT</name>
<keyword evidence="2" id="KW-1185">Reference proteome</keyword>
<reference evidence="2" key="1">
    <citation type="submission" date="2014-01" db="EMBL/GenBank/DDBJ databases">
        <title>The Genome Sequence of Anopheles farauti FAR1 (V2).</title>
        <authorList>
            <consortium name="The Broad Institute Genomics Platform"/>
            <person name="Neafsey D.E."/>
            <person name="Besansky N."/>
            <person name="Howell P."/>
            <person name="Walton C."/>
            <person name="Young S.K."/>
            <person name="Zeng Q."/>
            <person name="Gargeya S."/>
            <person name="Fitzgerald M."/>
            <person name="Haas B."/>
            <person name="Abouelleil A."/>
            <person name="Allen A.W."/>
            <person name="Alvarado L."/>
            <person name="Arachchi H.M."/>
            <person name="Berlin A.M."/>
            <person name="Chapman S.B."/>
            <person name="Gainer-Dewar J."/>
            <person name="Goldberg J."/>
            <person name="Griggs A."/>
            <person name="Gujja S."/>
            <person name="Hansen M."/>
            <person name="Howarth C."/>
            <person name="Imamovic A."/>
            <person name="Ireland A."/>
            <person name="Larimer J."/>
            <person name="McCowan C."/>
            <person name="Murphy C."/>
            <person name="Pearson M."/>
            <person name="Poon T.W."/>
            <person name="Priest M."/>
            <person name="Roberts A."/>
            <person name="Saif S."/>
            <person name="Shea T."/>
            <person name="Sisk P."/>
            <person name="Sykes S."/>
            <person name="Wortman J."/>
            <person name="Nusbaum C."/>
            <person name="Birren B."/>
        </authorList>
    </citation>
    <scope>NUCLEOTIDE SEQUENCE [LARGE SCALE GENOMIC DNA]</scope>
    <source>
        <strain evidence="2">FAR1</strain>
    </source>
</reference>
<dbReference type="PANTHER" id="PTHR34651:SF1">
    <property type="entry name" value="SIMILAR TO ENSANGP00000021391"/>
    <property type="match status" value="1"/>
</dbReference>
<dbReference type="EMBL" id="AXCN02001373">
    <property type="status" value="NOT_ANNOTATED_CDS"/>
    <property type="molecule type" value="Genomic_DNA"/>
</dbReference>
<dbReference type="PANTHER" id="PTHR34651">
    <property type="entry name" value="SIMILAR TO ENSANGP00000021391"/>
    <property type="match status" value="1"/>
</dbReference>
<organism evidence="1 2">
    <name type="scientific">Anopheles farauti</name>
    <dbReference type="NCBI Taxonomy" id="69004"/>
    <lineage>
        <taxon>Eukaryota</taxon>
        <taxon>Metazoa</taxon>
        <taxon>Ecdysozoa</taxon>
        <taxon>Arthropoda</taxon>
        <taxon>Hexapoda</taxon>
        <taxon>Insecta</taxon>
        <taxon>Pterygota</taxon>
        <taxon>Neoptera</taxon>
        <taxon>Endopterygota</taxon>
        <taxon>Diptera</taxon>
        <taxon>Nematocera</taxon>
        <taxon>Culicoidea</taxon>
        <taxon>Culicidae</taxon>
        <taxon>Anophelinae</taxon>
        <taxon>Anopheles</taxon>
    </lineage>
</organism>
<dbReference type="Pfam" id="PF15031">
    <property type="entry name" value="DUF4528"/>
    <property type="match status" value="1"/>
</dbReference>
<dbReference type="AlphaFoldDB" id="A0A182QJI2"/>
<evidence type="ECO:0000313" key="2">
    <source>
        <dbReference type="Proteomes" id="UP000075886"/>
    </source>
</evidence>
<accession>A0A182QJI2</accession>
<dbReference type="EnsemblMetazoa" id="AFAF011500-RA">
    <property type="protein sequence ID" value="AFAF011500-PA"/>
    <property type="gene ID" value="AFAF011500"/>
</dbReference>